<evidence type="ECO:0000256" key="1">
    <source>
        <dbReference type="SAM" id="MobiDB-lite"/>
    </source>
</evidence>
<keyword evidence="3" id="KW-1185">Reference proteome</keyword>
<gene>
    <name evidence="2" type="ORF">PAXINDRAFT_21138</name>
</gene>
<dbReference type="EMBL" id="KN820840">
    <property type="protein sequence ID" value="KIJ05624.1"/>
    <property type="molecule type" value="Genomic_DNA"/>
</dbReference>
<feature type="region of interest" description="Disordered" evidence="1">
    <location>
        <begin position="39"/>
        <end position="77"/>
    </location>
</feature>
<organism evidence="2 3">
    <name type="scientific">Paxillus involutus ATCC 200175</name>
    <dbReference type="NCBI Taxonomy" id="664439"/>
    <lineage>
        <taxon>Eukaryota</taxon>
        <taxon>Fungi</taxon>
        <taxon>Dikarya</taxon>
        <taxon>Basidiomycota</taxon>
        <taxon>Agaricomycotina</taxon>
        <taxon>Agaricomycetes</taxon>
        <taxon>Agaricomycetidae</taxon>
        <taxon>Boletales</taxon>
        <taxon>Paxilineae</taxon>
        <taxon>Paxillaceae</taxon>
        <taxon>Paxillus</taxon>
    </lineage>
</organism>
<dbReference type="Proteomes" id="UP000053647">
    <property type="component" value="Unassembled WGS sequence"/>
</dbReference>
<feature type="compositionally biased region" description="Basic and acidic residues" evidence="1">
    <location>
        <begin position="64"/>
        <end position="77"/>
    </location>
</feature>
<evidence type="ECO:0000313" key="2">
    <source>
        <dbReference type="EMBL" id="KIJ05624.1"/>
    </source>
</evidence>
<reference evidence="2 3" key="1">
    <citation type="submission" date="2014-06" db="EMBL/GenBank/DDBJ databases">
        <authorList>
            <consortium name="DOE Joint Genome Institute"/>
            <person name="Kuo A."/>
            <person name="Kohler A."/>
            <person name="Nagy L.G."/>
            <person name="Floudas D."/>
            <person name="Copeland A."/>
            <person name="Barry K.W."/>
            <person name="Cichocki N."/>
            <person name="Veneault-Fourrey C."/>
            <person name="LaButti K."/>
            <person name="Lindquist E.A."/>
            <person name="Lipzen A."/>
            <person name="Lundell T."/>
            <person name="Morin E."/>
            <person name="Murat C."/>
            <person name="Sun H."/>
            <person name="Tunlid A."/>
            <person name="Henrissat B."/>
            <person name="Grigoriev I.V."/>
            <person name="Hibbett D.S."/>
            <person name="Martin F."/>
            <person name="Nordberg H.P."/>
            <person name="Cantor M.N."/>
            <person name="Hua S.X."/>
        </authorList>
    </citation>
    <scope>NUCLEOTIDE SEQUENCE [LARGE SCALE GENOMIC DNA]</scope>
    <source>
        <strain evidence="2 3">ATCC 200175</strain>
    </source>
</reference>
<dbReference type="AlphaFoldDB" id="A0A0C9SM63"/>
<feature type="compositionally biased region" description="Polar residues" evidence="1">
    <location>
        <begin position="39"/>
        <end position="50"/>
    </location>
</feature>
<evidence type="ECO:0000313" key="3">
    <source>
        <dbReference type="Proteomes" id="UP000053647"/>
    </source>
</evidence>
<proteinExistence type="predicted"/>
<name>A0A0C9SM63_PAXIN</name>
<dbReference type="HOGENOM" id="CLU_2638743_0_0_1"/>
<accession>A0A0C9SM63</accession>
<protein>
    <submittedName>
        <fullName evidence="2">Uncharacterized protein</fullName>
    </submittedName>
</protein>
<reference evidence="3" key="2">
    <citation type="submission" date="2015-01" db="EMBL/GenBank/DDBJ databases">
        <title>Evolutionary Origins and Diversification of the Mycorrhizal Mutualists.</title>
        <authorList>
            <consortium name="DOE Joint Genome Institute"/>
            <consortium name="Mycorrhizal Genomics Consortium"/>
            <person name="Kohler A."/>
            <person name="Kuo A."/>
            <person name="Nagy L.G."/>
            <person name="Floudas D."/>
            <person name="Copeland A."/>
            <person name="Barry K.W."/>
            <person name="Cichocki N."/>
            <person name="Veneault-Fourrey C."/>
            <person name="LaButti K."/>
            <person name="Lindquist E.A."/>
            <person name="Lipzen A."/>
            <person name="Lundell T."/>
            <person name="Morin E."/>
            <person name="Murat C."/>
            <person name="Riley R."/>
            <person name="Ohm R."/>
            <person name="Sun H."/>
            <person name="Tunlid A."/>
            <person name="Henrissat B."/>
            <person name="Grigoriev I.V."/>
            <person name="Hibbett D.S."/>
            <person name="Martin F."/>
        </authorList>
    </citation>
    <scope>NUCLEOTIDE SEQUENCE [LARGE SCALE GENOMIC DNA]</scope>
    <source>
        <strain evidence="3">ATCC 200175</strain>
    </source>
</reference>
<sequence length="77" mass="8883">MNTVASLLSIFCETTGKSAFMLDFLRLYGDLELRKRESQSILKNPNPQTKPTRRGGASRVPRFSRGEKQLLHHHWDI</sequence>